<accession>A0A976QV86</accession>
<name>A0A976QV86_THEOR</name>
<evidence type="ECO:0000313" key="2">
    <source>
        <dbReference type="EMBL" id="UKK01500.2"/>
    </source>
</evidence>
<reference evidence="2" key="1">
    <citation type="submission" date="2022-07" db="EMBL/GenBank/DDBJ databases">
        <title>Evaluation of T. orientalis genome assembly methods using nanopore sequencing and analysis of variation between genomes.</title>
        <authorList>
            <person name="Yam J."/>
            <person name="Micallef M.L."/>
            <person name="Liu M."/>
            <person name="Djordjevic S.P."/>
            <person name="Bogema D.R."/>
            <person name="Jenkins C."/>
        </authorList>
    </citation>
    <scope>NUCLEOTIDE SEQUENCE</scope>
    <source>
        <strain evidence="2">Goon Nure</strain>
    </source>
</reference>
<evidence type="ECO:0000256" key="1">
    <source>
        <dbReference type="SAM" id="MobiDB-lite"/>
    </source>
</evidence>
<protein>
    <submittedName>
        <fullName evidence="2">Uncharacterized protein</fullName>
    </submittedName>
</protein>
<gene>
    <name evidence="2" type="ORF">MACK_002315</name>
</gene>
<feature type="region of interest" description="Disordered" evidence="1">
    <location>
        <begin position="170"/>
        <end position="201"/>
    </location>
</feature>
<proteinExistence type="predicted"/>
<organism evidence="2 3">
    <name type="scientific">Theileria orientalis</name>
    <dbReference type="NCBI Taxonomy" id="68886"/>
    <lineage>
        <taxon>Eukaryota</taxon>
        <taxon>Sar</taxon>
        <taxon>Alveolata</taxon>
        <taxon>Apicomplexa</taxon>
        <taxon>Aconoidasida</taxon>
        <taxon>Piroplasmida</taxon>
        <taxon>Theileriidae</taxon>
        <taxon>Theileria</taxon>
    </lineage>
</organism>
<dbReference type="AlphaFoldDB" id="A0A976QV86"/>
<feature type="compositionally biased region" description="Basic and acidic residues" evidence="1">
    <location>
        <begin position="187"/>
        <end position="201"/>
    </location>
</feature>
<sequence length="408" mass="47829">METAYPGTSGVESIPKKIKYIGIAPFIIELNREFGRYNEYEKEIWGTKLSIEDIFDKWYFKHSSRNIRLCGIRGRTVLKYDRYEPNDCERFLKVTDKDGTIWSSEQESETRLQPCKRAEVYRDFDHIKLIRLTLSSGSCLHFKYNIESKKWNRCEQTDFEETLSEIGFADSMANSEERDQSSSARTTESHRPGGTECNVDKESGKVDVGLATASIDTHGSDTRIKRLDIAEIDTKDYHFIKSRLSSYRILTIIPREKRHIDEMAFGDANLYPVNSDDYQIILMKHIGVYYIEILLKDTENNYLCLYCDKILNQPSWFYWYQFIFYQQLVVEVEKYDIQSCIKYKHFHFLDELIEKGDPTTNRFLDVFPFKDGDKGETSGGKVKIFDYDFPYTVRLSDDGNEVLYIVGE</sequence>
<dbReference type="EMBL" id="CP056070">
    <property type="protein sequence ID" value="UKK01500.2"/>
    <property type="molecule type" value="Genomic_DNA"/>
</dbReference>
<evidence type="ECO:0000313" key="3">
    <source>
        <dbReference type="Proteomes" id="UP000244811"/>
    </source>
</evidence>
<dbReference type="Proteomes" id="UP000244811">
    <property type="component" value="Chromosome 3"/>
</dbReference>